<gene>
    <name evidence="7" type="primary">LOC125315971</name>
</gene>
<dbReference type="PANTHER" id="PTHR23155:SF1060">
    <property type="entry name" value="NBS-LRR DISEASE RESISTANCE PROTEIN"/>
    <property type="match status" value="1"/>
</dbReference>
<dbReference type="Pfam" id="PF18052">
    <property type="entry name" value="Rx_N"/>
    <property type="match status" value="1"/>
</dbReference>
<evidence type="ECO:0000256" key="1">
    <source>
        <dbReference type="ARBA" id="ARBA00022737"/>
    </source>
</evidence>
<keyword evidence="6" id="KW-1185">Reference proteome</keyword>
<keyword evidence="1" id="KW-0677">Repeat</keyword>
<dbReference type="InterPro" id="IPR027417">
    <property type="entry name" value="P-loop_NTPase"/>
</dbReference>
<dbReference type="InterPro" id="IPR044974">
    <property type="entry name" value="Disease_R_plants"/>
</dbReference>
<reference evidence="7" key="1">
    <citation type="submission" date="2025-08" db="UniProtKB">
        <authorList>
            <consortium name="RefSeq"/>
        </authorList>
    </citation>
    <scope>IDENTIFICATION</scope>
    <source>
        <tissue evidence="7">Leaf</tissue>
    </source>
</reference>
<dbReference type="RefSeq" id="XP_048138556.1">
    <property type="nucleotide sequence ID" value="XM_048282599.1"/>
</dbReference>
<dbReference type="InterPro" id="IPR058922">
    <property type="entry name" value="WHD_DRP"/>
</dbReference>
<feature type="domain" description="Disease resistance N-terminal" evidence="4">
    <location>
        <begin position="14"/>
        <end position="95"/>
    </location>
</feature>
<keyword evidence="3" id="KW-0611">Plant defense</keyword>
<keyword evidence="2" id="KW-0547">Nucleotide-binding</keyword>
<evidence type="ECO:0000259" key="5">
    <source>
        <dbReference type="Pfam" id="PF23559"/>
    </source>
</evidence>
<evidence type="ECO:0000313" key="6">
    <source>
        <dbReference type="Proteomes" id="UP000827889"/>
    </source>
</evidence>
<protein>
    <submittedName>
        <fullName evidence="7">Disease resistance protein RGA4</fullName>
    </submittedName>
</protein>
<dbReference type="Proteomes" id="UP000827889">
    <property type="component" value="Chromosome 7"/>
</dbReference>
<feature type="domain" description="Disease resistance protein winged helix" evidence="5">
    <location>
        <begin position="188"/>
        <end position="255"/>
    </location>
</feature>
<evidence type="ECO:0000256" key="3">
    <source>
        <dbReference type="ARBA" id="ARBA00022821"/>
    </source>
</evidence>
<accession>A0ABM3HPP7</accession>
<name>A0ABM3HPP7_9MYRT</name>
<dbReference type="Pfam" id="PF23559">
    <property type="entry name" value="WHD_DRP"/>
    <property type="match status" value="1"/>
</dbReference>
<dbReference type="GeneID" id="125315971"/>
<dbReference type="InterPro" id="IPR041118">
    <property type="entry name" value="Rx_N"/>
</dbReference>
<dbReference type="InterPro" id="IPR036388">
    <property type="entry name" value="WH-like_DNA-bd_sf"/>
</dbReference>
<organism evidence="6 7">
    <name type="scientific">Rhodamnia argentea</name>
    <dbReference type="NCBI Taxonomy" id="178133"/>
    <lineage>
        <taxon>Eukaryota</taxon>
        <taxon>Viridiplantae</taxon>
        <taxon>Streptophyta</taxon>
        <taxon>Embryophyta</taxon>
        <taxon>Tracheophyta</taxon>
        <taxon>Spermatophyta</taxon>
        <taxon>Magnoliopsida</taxon>
        <taxon>eudicotyledons</taxon>
        <taxon>Gunneridae</taxon>
        <taxon>Pentapetalae</taxon>
        <taxon>rosids</taxon>
        <taxon>malvids</taxon>
        <taxon>Myrtales</taxon>
        <taxon>Myrtaceae</taxon>
        <taxon>Myrtoideae</taxon>
        <taxon>Myrteae</taxon>
        <taxon>Australasian group</taxon>
        <taxon>Rhodamnia</taxon>
    </lineage>
</organism>
<evidence type="ECO:0000313" key="7">
    <source>
        <dbReference type="RefSeq" id="XP_048138556.1"/>
    </source>
</evidence>
<sequence length="294" mass="33019">MAESLLFSIAEGGLGKIASPALQEAVAIYSVEGQIHQLRETLTAIKAVLLDAEVQKAKNGRLQVWLDRLQHVFYDAKDVLDELECEALRKQVISHYRGIKGKEKQPRPDLLEIGNDIVKKSQGVPLLVKTLGSLYSKDDDRHWKHIRDSETWELVEAKKDIMPVLKLSYDHLPSHLKRCFAAFSLLSRGIEIKGTVLARFWMALGLIGSNREKLALEYFGLEYVKELWKRSLIQEVQEYGSILAFKVHDLVHSLATSVAQNDCSIVGLDTVEISEGVRCISFSNTSSKGVSNFD</sequence>
<evidence type="ECO:0000256" key="2">
    <source>
        <dbReference type="ARBA" id="ARBA00022741"/>
    </source>
</evidence>
<evidence type="ECO:0000259" key="4">
    <source>
        <dbReference type="Pfam" id="PF18052"/>
    </source>
</evidence>
<dbReference type="PANTHER" id="PTHR23155">
    <property type="entry name" value="DISEASE RESISTANCE PROTEIN RP"/>
    <property type="match status" value="1"/>
</dbReference>
<proteinExistence type="predicted"/>
<dbReference type="Gene3D" id="1.10.10.10">
    <property type="entry name" value="Winged helix-like DNA-binding domain superfamily/Winged helix DNA-binding domain"/>
    <property type="match status" value="1"/>
</dbReference>
<dbReference type="Gene3D" id="1.20.5.4130">
    <property type="match status" value="1"/>
</dbReference>
<dbReference type="SUPFAM" id="SSF52540">
    <property type="entry name" value="P-loop containing nucleoside triphosphate hydrolases"/>
    <property type="match status" value="1"/>
</dbReference>